<dbReference type="EMBL" id="JARGDH010000002">
    <property type="protein sequence ID" value="KAL0274626.1"/>
    <property type="molecule type" value="Genomic_DNA"/>
</dbReference>
<proteinExistence type="predicted"/>
<organism evidence="1">
    <name type="scientific">Menopon gallinae</name>
    <name type="common">poultry shaft louse</name>
    <dbReference type="NCBI Taxonomy" id="328185"/>
    <lineage>
        <taxon>Eukaryota</taxon>
        <taxon>Metazoa</taxon>
        <taxon>Ecdysozoa</taxon>
        <taxon>Arthropoda</taxon>
        <taxon>Hexapoda</taxon>
        <taxon>Insecta</taxon>
        <taxon>Pterygota</taxon>
        <taxon>Neoptera</taxon>
        <taxon>Paraneoptera</taxon>
        <taxon>Psocodea</taxon>
        <taxon>Troctomorpha</taxon>
        <taxon>Phthiraptera</taxon>
        <taxon>Amblycera</taxon>
        <taxon>Menoponidae</taxon>
        <taxon>Menopon</taxon>
    </lineage>
</organism>
<gene>
    <name evidence="1" type="ORF">PYX00_002716</name>
</gene>
<reference evidence="1" key="1">
    <citation type="journal article" date="2024" name="Gigascience">
        <title>Chromosome-level genome of the poultry shaft louse Menopon gallinae provides insight into the host-switching and adaptive evolution of parasitic lice.</title>
        <authorList>
            <person name="Xu Y."/>
            <person name="Ma L."/>
            <person name="Liu S."/>
            <person name="Liang Y."/>
            <person name="Liu Q."/>
            <person name="He Z."/>
            <person name="Tian L."/>
            <person name="Duan Y."/>
            <person name="Cai W."/>
            <person name="Li H."/>
            <person name="Song F."/>
        </authorList>
    </citation>
    <scope>NUCLEOTIDE SEQUENCE</scope>
    <source>
        <strain evidence="1">Cailab_2023a</strain>
    </source>
</reference>
<name>A0AAW2HYK2_9NEOP</name>
<comment type="caution">
    <text evidence="1">The sequence shown here is derived from an EMBL/GenBank/DDBJ whole genome shotgun (WGS) entry which is preliminary data.</text>
</comment>
<evidence type="ECO:0000313" key="1">
    <source>
        <dbReference type="EMBL" id="KAL0274626.1"/>
    </source>
</evidence>
<dbReference type="AlphaFoldDB" id="A0AAW2HYK2"/>
<protein>
    <recommendedName>
        <fullName evidence="2">Timeless</fullName>
    </recommendedName>
</protein>
<evidence type="ECO:0008006" key="2">
    <source>
        <dbReference type="Google" id="ProtNLM"/>
    </source>
</evidence>
<dbReference type="SUPFAM" id="SSF158457">
    <property type="entry name" value="Orange domain-like"/>
    <property type="match status" value="1"/>
</dbReference>
<dbReference type="Gene3D" id="6.10.250.980">
    <property type="match status" value="1"/>
</dbReference>
<sequence length="121" mass="13886">MVPESSSDSPPKNGEQDEMVLAGYRECATEAMKWLSNLGYRPGHPLMRSLAAHLTKKQAYLEKVDLECFLVEQSMRKEEDDEDGSDDETTFLERLKEVRNDPEIQRALVEAAFRGCDLRYQ</sequence>
<accession>A0AAW2HYK2</accession>